<dbReference type="Pfam" id="PF12777">
    <property type="entry name" value="MT"/>
    <property type="match status" value="1"/>
</dbReference>
<dbReference type="FunFam" id="1.20.140.100:FF:000004">
    <property type="entry name" value="Dynein axonemal heavy chain 6"/>
    <property type="match status" value="1"/>
</dbReference>
<evidence type="ECO:0000256" key="11">
    <source>
        <dbReference type="ARBA" id="ARBA00023054"/>
    </source>
</evidence>
<dbReference type="InterPro" id="IPR004273">
    <property type="entry name" value="Dynein_heavy_D6_P-loop"/>
</dbReference>
<evidence type="ECO:0000256" key="9">
    <source>
        <dbReference type="ARBA" id="ARBA00022846"/>
    </source>
</evidence>
<evidence type="ECO:0000256" key="6">
    <source>
        <dbReference type="ARBA" id="ARBA00022737"/>
    </source>
</evidence>
<dbReference type="InterPro" id="IPR042219">
    <property type="entry name" value="AAA_lid_11_sf"/>
</dbReference>
<feature type="domain" description="AAA+ ATPase" evidence="18">
    <location>
        <begin position="2031"/>
        <end position="2177"/>
    </location>
</feature>
<dbReference type="InterPro" id="IPR003593">
    <property type="entry name" value="AAA+_ATPase"/>
</dbReference>
<evidence type="ECO:0000259" key="18">
    <source>
        <dbReference type="SMART" id="SM00382"/>
    </source>
</evidence>
<dbReference type="Gene3D" id="1.20.1270.280">
    <property type="match status" value="1"/>
</dbReference>
<dbReference type="PANTHER" id="PTHR22878">
    <property type="entry name" value="DYNEIN HEAVY CHAIN 6, AXONEMAL-LIKE-RELATED"/>
    <property type="match status" value="1"/>
</dbReference>
<dbReference type="InterPro" id="IPR041589">
    <property type="entry name" value="DNAH3_AAA_lid_1"/>
</dbReference>
<feature type="coiled-coil region" evidence="16">
    <location>
        <begin position="742"/>
        <end position="769"/>
    </location>
</feature>
<dbReference type="FunFam" id="3.40.50.300:FF:000223">
    <property type="entry name" value="Dynein heavy chain 3, axonemal"/>
    <property type="match status" value="1"/>
</dbReference>
<dbReference type="InterPro" id="IPR013602">
    <property type="entry name" value="Dynein_heavy_linker"/>
</dbReference>
<sequence length="4095" mass="471486">MYDDFEDLPPIPPLPEIGSDDEENPCSFIRRIKEDTKYPPLIAPQSWTKTVSEKFSQQYYKPSETIGAAFTPTAQKLRIQALRRGPKKKIDPETNPIGADGRLCYPPKKYRYMQDEEDRILAEKEMEKRKRNEVPGIVEIEDLLTGEYRRKKQQQEMIRKKERRMKRKLLRVEIDYIPDEINELKKREAILPKHPDEQKLILLEGAEEDMRVPMNEENIQRYVYYLTEGIEESDLSPYEKKYIAEALKKIPAKYKQLKDYRPMIATHEKEVLQFYEQFIRKNLLHYILKDPKERKRLNIVRIPRDYPVLVVRAPVPWHNSFCVSQQLLEKHFYISNIVVLEIRDLWESKYSDMLIIPTDRLEEVGQFPLEMDVLEEQIDHICTESRNILVREWLPSCADIFLKYKMQWRKYIPLKPTDSPVLVERFFDCVNGLLSMQLRRLVMRSLRHFLSLMVKFKDGNDFGDEYCDLALINLPVIKVTPRVEEPGSQKIVLHPPLDDIKFFIERCFAKILQVNQDILRIENIMFPEFAKNDTYLFPVVREEVPVGQIFEEGMACFDTNLVGPLNYLKNYEQYYYILNGQAERDLLSFFETVPFPFLKDFARRIYQYEELREEIIFLRRSIPLNFISLECGELNDTLYKIVDDLRSYIVNYFIAENHNHNRKICDIFDEMSQKVSVGTDTVAELVALYNYVMECRDVTMYNLREQIRKTAENVSFLMDHAHLTPEDITLNARVFLWPKDMENVIELAIQRLNMKREQAEAQLKSKRTTFEAKLLRHEKLLVHFKKRDPPILTMEEMEDCVAAVEDLVQKLQEDKQEADQINEEEQLLDFDPSPFLNLQKMLTVVEPYDKLWHTVLDFHVQYDVWYYGPFADLDANAVSDYVENTWKVLYKLAKTFHDNPAARRIAEMVRAKVEKFRQFLPVLQTVCNKGLQKRHWDAISELVGTEIVVTPELTLNDMIEAGLPKFTAQLEEISASATKEYELEKNLRKMKEEWVDIKFELVPYRETGVHILTAVDDIQLLMDDHLLKAQTMRGSPYVKAFETEMQEWEHKLISMQDILEAWLMCQGTWMYLEPIFSSEDIMRQMPTEARNFKQVDKVWRAIQHYTVKHPKVLEATDYKNMLGSLRDNNRLLDDIQKGLNDYLEKKRLFFPRFFFLSNDELLEILSETKDPFRVQPHLKKCFEGINMLDFTDDEEIVGMLSVDRECVPFSGKIVPAEAKGMVEKWLVQVESMMIQSLKDITTEALQAAATANRIQWINQWPGQIVQCCNCIQWTSDVTEAIIDAKLKEQVRLCTKQIEQSVRMIQGRLQPGTQITVEALIVIDVHGRDIVKKLDALKVSTVSDFNWISQLRYYWNDSIVTVCMITTEVLYGFEYLGNTGRLVATPLTDRCYRTLMGALKLNLGGAPEGPAGTGKTETCKDLAKAVAKKCVVFNCSDGLDYKALGKFFKGLAQAGAWSCFDEFNRIELEVLSVVAQQILSIQMAIAAKLKKFVFEGTEISLNPTCTVFITMNPGYAGRQELPDNLKVLFRTVAMMVPDYAMIGEISLYSYGFVDAGSLAQKIVHTYKLCSEQLSSQNHYDYGMRAVKSVLLAAGALKRAYPKTSESQLVLRAIIDVNLPKFLAQDVPLFEGIYSDLFPGVEIPKFERQELIDCLIQEIKKKNLQPTQWFVDKCMQIYEMILVRHGLMIVGRPMGGKTCAYQSLAEGLKALATDAKANLREHQVVYRIINPKAITMGQLYGQFDPASHEWSDGVLANTFREFANSATKDRKWILFDGPVDAVWIENMNTVLDDNKKLCLMSGEIIQMSNSMNLIFEPADLEQASPATVSRCGMIYMEPNLLGWRPLMDSYLVTLQKFLLVEQLELLIELIDWLVPACFHHIRHRCKAFVDTSETHLFFTFTRLFTCMLAGEQQVSTVWLQCVFLFCLVWGLGSTLTLEGQQSFDVFYRKVLNGESKRYPKPKSFKLSKAQLFPERAVVFEWIYDKRNNGTWISWLDTVDKVQQIPANAKPSELIIQTNQSCCQRFFLKLYQANRIPLLFVGPTGTGKTAVVLDHLVNLSKDKFLPNVVNFSARTTSMMTQEMVMSKLDKRRRGVYGPSMGKTCVLFVDDVGMPQKEVWGAQPPVELLRQWLDHGHWFDKDTSILQLVDVNFVGAMGPPGGGRNEVTERFLRHMQIIAIDSFDDNTLTKIFTTILDWHFSKGYEEPVARMYKWCVGATMDVYKQAILQFLPTPAKSHYTFSLRDFSRVINGVMLTPPNRMKDPDKFIRLWIHESYRVFHDRLIDEDDRNLLFNIVSESCYQNFRQHVDKVCTNLISEGERLSPAHIRNLFYGNYIEPDAEPKFYDEITDLDDLTDKMNYYLNEYNMISKSPMNLVMFKFAIEHVSRVLRVLTQPNGNLLLVGMGGSGRHSSARLAAAIAEQNTYEIEITRTYGIYEWREDLKKLLLKAGGEGKPIVFIFGDTQIADEMFIEDVNTVLNTADVPNLYAADEKAEILEKMQTAARESGKKIELTPLALYNFFIDRVKRNLHVALCMSPIGDAFRVRCRMFPSLINCCTIDWFQKWPDDALERVAYMFLKQTNFDDNTVELCVTICKHFHTTVSDSSEMFYREQKRRTYVTPTSYLELIQTFKSFYYLKVEQITTQMTRYETGLDKLDFAAGQVGLMQDELHELQPKLIVASSVTEKLMIKIEQDTVIVEKKKEIVGADEALANEAAAAAQAIKDDCESDLSEAIPALEAAIKALNTLTPNDITLVKSMKNPPSGVKLVLEAVCVMKQIKPDRKPDLTTGRMMEDYWGPSVKLLGDLKFLESLKNYDKDNIPPAVMKKIRDRYMPDREFNPERIKNVSTACEGLCKWVRAMEVYDRVIKIVAPKKAALAEAEAELAAQMDTLNEKRAQLQEVTDKLQALNDEFAAETKKKKELEDQIEICSQKLDRAEKLIGGLGGEKSRWSQTAKDLHGLLGNVIGDVILSSGTVAYLGAFTVDYRNALIKNWNAFCLNLGIPCSKQFSLVATMGDPLDIRTWNIAGLPVDTYSIENGIIATKARRWPLMIDPQGQANKWVKNFEKQNRLQVIKLTDANYVRVLENAITFGTPVILENIMEDIDAALDPILVKNIFKQQGIWYLKLGDNLLEYSHDFRFYITTRLRNPHYLPEIAVKVTLLNFMLTSQGLQDQLLGIVVARERPELEEKKNSMIVESANNKKMLKEIEDKILEVLSTSEGNILEDETAIKILSSSKVLSEEIQVKQKQAAVTEKEIDSARNLYVPVSKHSSVLFFCISDLANIDPMYQYSMTWFINLYNQSITNSEKSPALELRLGYLNDHFTNSIYRNVCRSLFEKDKLIFSLVLTVGILRSKGLIDEEVWNFLLTGGVSLENPFPNPAPEWMSEKCWSEIVRASHLKGLENFQQHFERDLHKWKNFYDISNPNDVPCPAPFHDLKGLVRLVALRCIRPDKIVPAVQSYIVEEMGPRYLEPPQFNLEESYNDSNCCSPLVFVLSPGSDPMAGLVRFAADKGIQKTSLMTISLGQGQGPIASQMINKGLETGQWVVLQNCHLAASWMRELDRICDEVIIPEVANPLFRLWLTSYPSKTFPVAILQNGVKMTNEAPKGLRQNLLRSYMSDPISDPSFYNSVENWRSFQVLLFSLCFFHGIVQERRKFGPLGWNIPYEFNESDLTICVLQLQMFLTDYKEVPYDALTYLAGECNYGGRVTDDKDRRLLNSLLSIFYTPEVITKPLYSFSPSGLYYVPVDTTYEGALAYVRNLPIMPQPEVFGLHENADITKDNQETQILLNGVLLTQTQITAGGGADESQDALIDLANDILGKIPGQYDVEDVSEKYPVMYSNSMNTVLRQELIRFNRLIEVVKRTLAFMIKAVKGLVVMSGELEEVCNSLMVGKVPTAWANKSYPSLKPLGSYVLDLIQRLKFFQDWIDQGPPDVFWLSGFYFTQSFLTGVLQNFSRKRKLPIDLIHFEFYVTRFEKEAFTLPEIGVYCKHVREVEEFSILCDGLFLEGARWDRKLQKLNESHPKILFDVVPIIWLRPNVTSDYKPTPCYNCPVYKTSARRGVLSTTGHSTNFVMYMTFDTDRPERHWINRGVAALCQLDD</sequence>
<keyword evidence="10" id="KW-0243">Dynein</keyword>
<dbReference type="SUPFAM" id="SSF52540">
    <property type="entry name" value="P-loop containing nucleoside triphosphate hydrolases"/>
    <property type="match status" value="4"/>
</dbReference>
<dbReference type="CDD" id="cd00009">
    <property type="entry name" value="AAA"/>
    <property type="match status" value="1"/>
</dbReference>
<dbReference type="Pfam" id="PF18199">
    <property type="entry name" value="Dynein_C"/>
    <property type="match status" value="1"/>
</dbReference>
<dbReference type="FunFam" id="3.40.50.300:FF:000362">
    <property type="entry name" value="Dynein, axonemal, heavy chain 6"/>
    <property type="match status" value="1"/>
</dbReference>
<dbReference type="FunFam" id="3.10.490.20:FF:000001">
    <property type="entry name" value="dynein heavy chain 7, axonemal"/>
    <property type="match status" value="1"/>
</dbReference>
<dbReference type="Pfam" id="PF12774">
    <property type="entry name" value="AAA_6"/>
    <property type="match status" value="1"/>
</dbReference>
<dbReference type="InterPro" id="IPR043160">
    <property type="entry name" value="Dynein_C_barrel"/>
</dbReference>
<evidence type="ECO:0000256" key="5">
    <source>
        <dbReference type="ARBA" id="ARBA00022701"/>
    </source>
</evidence>
<dbReference type="FunFam" id="1.20.1270.280:FF:000001">
    <property type="entry name" value="dynein heavy chain 7, axonemal"/>
    <property type="match status" value="1"/>
</dbReference>
<dbReference type="Gene3D" id="1.20.920.30">
    <property type="match status" value="1"/>
</dbReference>
<name>A0A8J6HF37_TENMO</name>
<dbReference type="Pfam" id="PF03028">
    <property type="entry name" value="Dynein_heavy"/>
    <property type="match status" value="1"/>
</dbReference>
<dbReference type="Pfam" id="PF12781">
    <property type="entry name" value="AAA_9"/>
    <property type="match status" value="1"/>
</dbReference>
<dbReference type="Pfam" id="PF17852">
    <property type="entry name" value="Dynein_AAA_lid"/>
    <property type="match status" value="1"/>
</dbReference>
<reference evidence="19" key="2">
    <citation type="submission" date="2021-08" db="EMBL/GenBank/DDBJ databases">
        <authorList>
            <person name="Eriksson T."/>
        </authorList>
    </citation>
    <scope>NUCLEOTIDE SEQUENCE</scope>
    <source>
        <strain evidence="19">Stoneville</strain>
        <tissue evidence="19">Whole head</tissue>
    </source>
</reference>
<dbReference type="Gene3D" id="6.10.140.1060">
    <property type="match status" value="1"/>
</dbReference>
<dbReference type="FunFam" id="1.10.287.2620:FF:000002">
    <property type="entry name" value="Dynein heavy chain 2, axonemal"/>
    <property type="match status" value="1"/>
</dbReference>
<evidence type="ECO:0000256" key="10">
    <source>
        <dbReference type="ARBA" id="ARBA00023017"/>
    </source>
</evidence>
<keyword evidence="4" id="KW-0963">Cytoplasm</keyword>
<dbReference type="InterPro" id="IPR042228">
    <property type="entry name" value="Dynein_linker_3"/>
</dbReference>
<evidence type="ECO:0000313" key="19">
    <source>
        <dbReference type="EMBL" id="KAH0813584.1"/>
    </source>
</evidence>
<dbReference type="GO" id="GO:0003341">
    <property type="term" value="P:cilium movement"/>
    <property type="evidence" value="ECO:0007669"/>
    <property type="project" value="UniProtKB-ARBA"/>
</dbReference>
<dbReference type="FunFam" id="1.20.920.20:FF:000006">
    <property type="entry name" value="Dynein, axonemal, heavy chain 6"/>
    <property type="match status" value="1"/>
</dbReference>
<dbReference type="GO" id="GO:0031514">
    <property type="term" value="C:motile cilium"/>
    <property type="evidence" value="ECO:0007669"/>
    <property type="project" value="UniProtKB-SubCell"/>
</dbReference>
<evidence type="ECO:0000256" key="2">
    <source>
        <dbReference type="ARBA" id="ARBA00004430"/>
    </source>
</evidence>
<dbReference type="FunFam" id="1.20.920.30:FF:000002">
    <property type="entry name" value="Dynein axonemal heavy chain 3"/>
    <property type="match status" value="1"/>
</dbReference>
<feature type="region of interest" description="Disordered" evidence="17">
    <location>
        <begin position="1"/>
        <end position="25"/>
    </location>
</feature>
<dbReference type="Proteomes" id="UP000719412">
    <property type="component" value="Unassembled WGS sequence"/>
</dbReference>
<dbReference type="InterPro" id="IPR042222">
    <property type="entry name" value="Dynein_2_N"/>
</dbReference>
<dbReference type="InterPro" id="IPR024317">
    <property type="entry name" value="Dynein_heavy_chain_D4_dom"/>
</dbReference>
<evidence type="ECO:0000256" key="17">
    <source>
        <dbReference type="SAM" id="MobiDB-lite"/>
    </source>
</evidence>
<dbReference type="FunFam" id="3.40.50.300:FF:002141">
    <property type="entry name" value="Dynein heavy chain"/>
    <property type="match status" value="1"/>
</dbReference>
<protein>
    <recommendedName>
        <fullName evidence="18">AAA+ ATPase domain-containing protein</fullName>
    </recommendedName>
</protein>
<dbReference type="InterPro" id="IPR041658">
    <property type="entry name" value="AAA_lid_11"/>
</dbReference>
<dbReference type="FunFam" id="1.10.8.1220:FF:000001">
    <property type="entry name" value="Dynein axonemal heavy chain 5"/>
    <property type="match status" value="1"/>
</dbReference>
<dbReference type="InterPro" id="IPR041228">
    <property type="entry name" value="Dynein_C"/>
</dbReference>
<dbReference type="Gene3D" id="1.10.472.130">
    <property type="match status" value="1"/>
</dbReference>
<dbReference type="InterPro" id="IPR035706">
    <property type="entry name" value="AAA_9"/>
</dbReference>
<dbReference type="Gene3D" id="3.10.490.20">
    <property type="match status" value="1"/>
</dbReference>
<dbReference type="FunFam" id="3.40.50.300:FF:001328">
    <property type="entry name" value="Dynein heavy chain 6, axonemal"/>
    <property type="match status" value="1"/>
</dbReference>
<keyword evidence="14" id="KW-0206">Cytoskeleton</keyword>
<dbReference type="Gene3D" id="1.10.8.720">
    <property type="entry name" value="Region D6 of dynein motor"/>
    <property type="match status" value="1"/>
</dbReference>
<dbReference type="Gene3D" id="1.10.8.710">
    <property type="match status" value="1"/>
</dbReference>
<dbReference type="GO" id="GO:0005874">
    <property type="term" value="C:microtubule"/>
    <property type="evidence" value="ECO:0007669"/>
    <property type="project" value="UniProtKB-KW"/>
</dbReference>
<gene>
    <name evidence="19" type="ORF">GEV33_009209</name>
</gene>
<dbReference type="InterPro" id="IPR035699">
    <property type="entry name" value="AAA_6"/>
</dbReference>
<keyword evidence="8" id="KW-0067">ATP-binding</keyword>
<keyword evidence="20" id="KW-1185">Reference proteome</keyword>
<evidence type="ECO:0000256" key="13">
    <source>
        <dbReference type="ARBA" id="ARBA00023175"/>
    </source>
</evidence>
<dbReference type="Pfam" id="PF08393">
    <property type="entry name" value="DHC_N2"/>
    <property type="match status" value="1"/>
</dbReference>
<dbReference type="GO" id="GO:0008569">
    <property type="term" value="F:minus-end-directed microtubule motor activity"/>
    <property type="evidence" value="ECO:0007669"/>
    <property type="project" value="InterPro"/>
</dbReference>
<dbReference type="PANTHER" id="PTHR22878:SF71">
    <property type="entry name" value="DYNEIN, AXONEMAL, HEAVY CHAIN 3"/>
    <property type="match status" value="1"/>
</dbReference>
<evidence type="ECO:0000256" key="1">
    <source>
        <dbReference type="ARBA" id="ARBA00004230"/>
    </source>
</evidence>
<dbReference type="Pfam" id="PF12780">
    <property type="entry name" value="AAA_8"/>
    <property type="match status" value="1"/>
</dbReference>
<proteinExistence type="inferred from homology"/>
<evidence type="ECO:0000313" key="20">
    <source>
        <dbReference type="Proteomes" id="UP000719412"/>
    </source>
</evidence>
<reference evidence="19" key="1">
    <citation type="journal article" date="2020" name="J Insects Food Feed">
        <title>The yellow mealworm (Tenebrio molitor) genome: a resource for the emerging insects as food and feed industry.</title>
        <authorList>
            <person name="Eriksson T."/>
            <person name="Andere A."/>
            <person name="Kelstrup H."/>
            <person name="Emery V."/>
            <person name="Picard C."/>
        </authorList>
    </citation>
    <scope>NUCLEOTIDE SEQUENCE</scope>
    <source>
        <strain evidence="19">Stoneville</strain>
        <tissue evidence="19">Whole head</tissue>
    </source>
</reference>
<accession>A0A8J6HF37</accession>
<dbReference type="Pfam" id="PF18198">
    <property type="entry name" value="AAA_lid_11"/>
    <property type="match status" value="1"/>
</dbReference>
<dbReference type="Gene3D" id="1.20.58.1120">
    <property type="match status" value="1"/>
</dbReference>
<keyword evidence="12" id="KW-0969">Cilium</keyword>
<evidence type="ECO:0000256" key="16">
    <source>
        <dbReference type="SAM" id="Coils"/>
    </source>
</evidence>
<dbReference type="FunFam" id="1.20.58.1120:FF:000001">
    <property type="entry name" value="dynein heavy chain 2, axonemal"/>
    <property type="match status" value="1"/>
</dbReference>
<organism evidence="19 20">
    <name type="scientific">Tenebrio molitor</name>
    <name type="common">Yellow mealworm beetle</name>
    <dbReference type="NCBI Taxonomy" id="7067"/>
    <lineage>
        <taxon>Eukaryota</taxon>
        <taxon>Metazoa</taxon>
        <taxon>Ecdysozoa</taxon>
        <taxon>Arthropoda</taxon>
        <taxon>Hexapoda</taxon>
        <taxon>Insecta</taxon>
        <taxon>Pterygota</taxon>
        <taxon>Neoptera</taxon>
        <taxon>Endopterygota</taxon>
        <taxon>Coleoptera</taxon>
        <taxon>Polyphaga</taxon>
        <taxon>Cucujiformia</taxon>
        <taxon>Tenebrionidae</taxon>
        <taxon>Tenebrio</taxon>
    </lineage>
</organism>
<evidence type="ECO:0000256" key="7">
    <source>
        <dbReference type="ARBA" id="ARBA00022741"/>
    </source>
</evidence>
<evidence type="ECO:0000256" key="14">
    <source>
        <dbReference type="ARBA" id="ARBA00023212"/>
    </source>
</evidence>
<keyword evidence="11 16" id="KW-0175">Coiled coil</keyword>
<dbReference type="InterPro" id="IPR041466">
    <property type="entry name" value="Dynein_AAA5_ext"/>
</dbReference>
<evidence type="ECO:0000256" key="4">
    <source>
        <dbReference type="ARBA" id="ARBA00022490"/>
    </source>
</evidence>
<keyword evidence="13" id="KW-0505">Motor protein</keyword>
<dbReference type="Pfam" id="PF12775">
    <property type="entry name" value="AAA_7"/>
    <property type="match status" value="1"/>
</dbReference>
<evidence type="ECO:0000256" key="8">
    <source>
        <dbReference type="ARBA" id="ARBA00022840"/>
    </source>
</evidence>
<keyword evidence="6" id="KW-0677">Repeat</keyword>
<dbReference type="FunFam" id="1.10.8.710:FF:000004">
    <property type="entry name" value="Dynein axonemal heavy chain 6"/>
    <property type="match status" value="1"/>
</dbReference>
<dbReference type="Gene3D" id="1.20.140.100">
    <property type="entry name" value="Dynein heavy chain, N-terminal domain 2"/>
    <property type="match status" value="1"/>
</dbReference>
<comment type="similarity">
    <text evidence="3">Belongs to the dynein heavy chain family.</text>
</comment>
<dbReference type="GO" id="GO:0005524">
    <property type="term" value="F:ATP binding"/>
    <property type="evidence" value="ECO:0007669"/>
    <property type="project" value="UniProtKB-KW"/>
</dbReference>
<dbReference type="FunFam" id="1.10.8.720:FF:000001">
    <property type="entry name" value="dynein heavy chain 7, axonemal"/>
    <property type="match status" value="1"/>
</dbReference>
<dbReference type="Gene3D" id="3.40.50.300">
    <property type="entry name" value="P-loop containing nucleotide triphosphate hydrolases"/>
    <property type="match status" value="5"/>
</dbReference>
<dbReference type="GO" id="GO:0045505">
    <property type="term" value="F:dynein intermediate chain binding"/>
    <property type="evidence" value="ECO:0007669"/>
    <property type="project" value="InterPro"/>
</dbReference>
<keyword evidence="9" id="KW-0282">Flagellum</keyword>
<dbReference type="Gene3D" id="1.20.920.20">
    <property type="match status" value="1"/>
</dbReference>
<evidence type="ECO:0000256" key="3">
    <source>
        <dbReference type="ARBA" id="ARBA00008887"/>
    </source>
</evidence>
<dbReference type="FunFam" id="3.20.180.20:FF:000003">
    <property type="entry name" value="Dynein heavy chain 12, axonemal"/>
    <property type="match status" value="1"/>
</dbReference>
<dbReference type="Gene3D" id="1.10.287.2620">
    <property type="match status" value="1"/>
</dbReference>
<dbReference type="Gene3D" id="3.20.180.20">
    <property type="entry name" value="Dynein heavy chain, N-terminal domain 2"/>
    <property type="match status" value="1"/>
</dbReference>
<feature type="coiled-coil region" evidence="16">
    <location>
        <begin position="2869"/>
        <end position="2934"/>
    </location>
</feature>
<dbReference type="Gene3D" id="1.10.8.1220">
    <property type="match status" value="1"/>
</dbReference>
<dbReference type="EMBL" id="JABDTM020025146">
    <property type="protein sequence ID" value="KAH0813584.1"/>
    <property type="molecule type" value="Genomic_DNA"/>
</dbReference>
<dbReference type="SMART" id="SM00382">
    <property type="entry name" value="AAA"/>
    <property type="match status" value="2"/>
</dbReference>
<feature type="coiled-coil region" evidence="16">
    <location>
        <begin position="794"/>
        <end position="828"/>
    </location>
</feature>
<keyword evidence="15" id="KW-0966">Cell projection</keyword>
<dbReference type="InterPro" id="IPR043157">
    <property type="entry name" value="Dynein_AAA1S"/>
</dbReference>
<feature type="domain" description="AAA+ ATPase" evidence="18">
    <location>
        <begin position="1400"/>
        <end position="1539"/>
    </location>
</feature>
<evidence type="ECO:0000256" key="15">
    <source>
        <dbReference type="ARBA" id="ARBA00023273"/>
    </source>
</evidence>
<dbReference type="InterPro" id="IPR027417">
    <property type="entry name" value="P-loop_NTPase"/>
</dbReference>
<dbReference type="InterPro" id="IPR024743">
    <property type="entry name" value="Dynein_HC_stalk"/>
</dbReference>
<dbReference type="Pfam" id="PF17857">
    <property type="entry name" value="AAA_lid_1"/>
    <property type="match status" value="1"/>
</dbReference>
<comment type="subcellular location">
    <subcellularLocation>
        <location evidence="1">Cell projection</location>
        <location evidence="1">Cilium</location>
        <location evidence="1">Flagellum</location>
    </subcellularLocation>
    <subcellularLocation>
        <location evidence="2">Cytoplasm</location>
        <location evidence="2">Cytoskeleton</location>
        <location evidence="2">Cilium axoneme</location>
    </subcellularLocation>
</comment>
<keyword evidence="5" id="KW-0493">Microtubule</keyword>
<comment type="caution">
    <text evidence="19">The sequence shown here is derived from an EMBL/GenBank/DDBJ whole genome shotgun (WGS) entry which is preliminary data.</text>
</comment>
<dbReference type="InterPro" id="IPR026983">
    <property type="entry name" value="DHC"/>
</dbReference>
<dbReference type="GO" id="GO:0051959">
    <property type="term" value="F:dynein light intermediate chain binding"/>
    <property type="evidence" value="ECO:0007669"/>
    <property type="project" value="InterPro"/>
</dbReference>
<dbReference type="FunFam" id="3.40.50.300:FF:000044">
    <property type="entry name" value="Dynein heavy chain 5, axonemal"/>
    <property type="match status" value="1"/>
</dbReference>
<dbReference type="GO" id="GO:0005858">
    <property type="term" value="C:axonemal dynein complex"/>
    <property type="evidence" value="ECO:0007669"/>
    <property type="project" value="UniProtKB-ARBA"/>
</dbReference>
<evidence type="ECO:0000256" key="12">
    <source>
        <dbReference type="ARBA" id="ARBA00023069"/>
    </source>
</evidence>
<keyword evidence="7" id="KW-0547">Nucleotide-binding</keyword>